<keyword evidence="2" id="KW-0238">DNA-binding</keyword>
<dbReference type="EMBL" id="CP001359">
    <property type="protein sequence ID" value="ACL63378.1"/>
    <property type="molecule type" value="Genomic_DNA"/>
</dbReference>
<keyword evidence="3" id="KW-0233">DNA recombination</keyword>
<feature type="region of interest" description="Disordered" evidence="4">
    <location>
        <begin position="378"/>
        <end position="414"/>
    </location>
</feature>
<dbReference type="InterPro" id="IPR010998">
    <property type="entry name" value="Integrase_recombinase_N"/>
</dbReference>
<sequence length="414" mass="45611">MGEHLFRKSCQKNGWYYGWFYGPDGKRVTRSLRTADRRIARDRLRQFEREAHASGGAASNAAPHTVEDTVRFIVEVGCSDRAEGTLEMYAKKGGHLVRVFGDQQVHALSLDKVQDYINQRLGEGAARETVRKELSTLRVALETAKARKLYVGDPRSIFPPFRVTYRPRERHLSVEEFGKLLAVLDAKRRRWIMVAVYSGARRSEVEALRWDTHVNLETGWLVLPGTKTAKARRSVPILQPLADELASDPSKKGFVVEAWANVGRDLRIACAHAGVARVSPNDLRRTFASWMKQQGEDSAVVAKLLGHASTRMVDLVYGRLNDENLRRAVAKLPSVAVPSVGSTSEAALGRLVGEEGLLGTGAPPVVAENLPHENQKARQISRSGGPRWCSSSEGVPGAGIEPATRGFSVPCSTD</sequence>
<dbReference type="PROSITE" id="PS51898">
    <property type="entry name" value="TYR_RECOMBINASE"/>
    <property type="match status" value="1"/>
</dbReference>
<evidence type="ECO:0000313" key="6">
    <source>
        <dbReference type="EMBL" id="ACL63378.1"/>
    </source>
</evidence>
<organism evidence="6 7">
    <name type="scientific">Anaeromyxobacter dehalogenans (strain ATCC BAA-258 / DSM 21875 / 2CP-1)</name>
    <dbReference type="NCBI Taxonomy" id="455488"/>
    <lineage>
        <taxon>Bacteria</taxon>
        <taxon>Pseudomonadati</taxon>
        <taxon>Myxococcota</taxon>
        <taxon>Myxococcia</taxon>
        <taxon>Myxococcales</taxon>
        <taxon>Cystobacterineae</taxon>
        <taxon>Anaeromyxobacteraceae</taxon>
        <taxon>Anaeromyxobacter</taxon>
    </lineage>
</organism>
<evidence type="ECO:0000256" key="3">
    <source>
        <dbReference type="ARBA" id="ARBA00023172"/>
    </source>
</evidence>
<keyword evidence="7" id="KW-1185">Reference proteome</keyword>
<dbReference type="GO" id="GO:0015074">
    <property type="term" value="P:DNA integration"/>
    <property type="evidence" value="ECO:0007669"/>
    <property type="project" value="InterPro"/>
</dbReference>
<gene>
    <name evidence="6" type="ordered locus">A2cp1_0017</name>
</gene>
<dbReference type="InterPro" id="IPR013762">
    <property type="entry name" value="Integrase-like_cat_sf"/>
</dbReference>
<evidence type="ECO:0000259" key="5">
    <source>
        <dbReference type="PROSITE" id="PS51898"/>
    </source>
</evidence>
<dbReference type="PANTHER" id="PTHR30349:SF64">
    <property type="entry name" value="PROPHAGE INTEGRASE INTD-RELATED"/>
    <property type="match status" value="1"/>
</dbReference>
<dbReference type="SUPFAM" id="SSF56349">
    <property type="entry name" value="DNA breaking-rejoining enzymes"/>
    <property type="match status" value="1"/>
</dbReference>
<dbReference type="Proteomes" id="UP000007089">
    <property type="component" value="Chromosome"/>
</dbReference>
<comment type="similarity">
    <text evidence="1">Belongs to the 'phage' integrase family.</text>
</comment>
<proteinExistence type="inferred from homology"/>
<dbReference type="AlphaFoldDB" id="B8J6Z7"/>
<evidence type="ECO:0000313" key="7">
    <source>
        <dbReference type="Proteomes" id="UP000007089"/>
    </source>
</evidence>
<name>B8J6Z7_ANAD2</name>
<dbReference type="GO" id="GO:0003677">
    <property type="term" value="F:DNA binding"/>
    <property type="evidence" value="ECO:0007669"/>
    <property type="project" value="UniProtKB-KW"/>
</dbReference>
<dbReference type="InterPro" id="IPR050090">
    <property type="entry name" value="Tyrosine_recombinase_XerCD"/>
</dbReference>
<dbReference type="CDD" id="cd00796">
    <property type="entry name" value="INT_Rci_Hp1_C"/>
    <property type="match status" value="1"/>
</dbReference>
<dbReference type="KEGG" id="acp:A2cp1_0017"/>
<evidence type="ECO:0000256" key="2">
    <source>
        <dbReference type="ARBA" id="ARBA00023125"/>
    </source>
</evidence>
<dbReference type="PANTHER" id="PTHR30349">
    <property type="entry name" value="PHAGE INTEGRASE-RELATED"/>
    <property type="match status" value="1"/>
</dbReference>
<dbReference type="InterPro" id="IPR002104">
    <property type="entry name" value="Integrase_catalytic"/>
</dbReference>
<dbReference type="Gene3D" id="1.10.150.130">
    <property type="match status" value="1"/>
</dbReference>
<protein>
    <submittedName>
        <fullName evidence="6">Integrase family protein</fullName>
    </submittedName>
</protein>
<dbReference type="Gene3D" id="1.10.443.10">
    <property type="entry name" value="Intergrase catalytic core"/>
    <property type="match status" value="1"/>
</dbReference>
<evidence type="ECO:0000256" key="1">
    <source>
        <dbReference type="ARBA" id="ARBA00008857"/>
    </source>
</evidence>
<feature type="domain" description="Tyr recombinase" evidence="5">
    <location>
        <begin position="167"/>
        <end position="330"/>
    </location>
</feature>
<dbReference type="HOGENOM" id="CLU_663321_0_0_7"/>
<accession>B8J6Z7</accession>
<dbReference type="InterPro" id="IPR011010">
    <property type="entry name" value="DNA_brk_join_enz"/>
</dbReference>
<dbReference type="Pfam" id="PF00589">
    <property type="entry name" value="Phage_integrase"/>
    <property type="match status" value="1"/>
</dbReference>
<dbReference type="GO" id="GO:0006310">
    <property type="term" value="P:DNA recombination"/>
    <property type="evidence" value="ECO:0007669"/>
    <property type="project" value="UniProtKB-KW"/>
</dbReference>
<reference evidence="6" key="1">
    <citation type="submission" date="2009-01" db="EMBL/GenBank/DDBJ databases">
        <title>Complete sequence of Anaeromyxobacter dehalogenans 2CP-1.</title>
        <authorList>
            <consortium name="US DOE Joint Genome Institute"/>
            <person name="Lucas S."/>
            <person name="Copeland A."/>
            <person name="Lapidus A."/>
            <person name="Glavina del Rio T."/>
            <person name="Dalin E."/>
            <person name="Tice H."/>
            <person name="Bruce D."/>
            <person name="Goodwin L."/>
            <person name="Pitluck S."/>
            <person name="Saunders E."/>
            <person name="Brettin T."/>
            <person name="Detter J.C."/>
            <person name="Han C."/>
            <person name="Larimer F."/>
            <person name="Land M."/>
            <person name="Hauser L."/>
            <person name="Kyrpides N."/>
            <person name="Ovchinnikova G."/>
            <person name="Beliaev A.S."/>
            <person name="Richardson P."/>
        </authorList>
    </citation>
    <scope>NUCLEOTIDE SEQUENCE</scope>
    <source>
        <strain evidence="6">2CP-1</strain>
    </source>
</reference>
<evidence type="ECO:0000256" key="4">
    <source>
        <dbReference type="SAM" id="MobiDB-lite"/>
    </source>
</evidence>